<dbReference type="AlphaFoldDB" id="A0A135YWU2"/>
<dbReference type="STRING" id="1261.HMPREF3195_00473"/>
<accession>A0A135YWU2</accession>
<gene>
    <name evidence="1" type="ORF">HMPREF3195_00473</name>
</gene>
<name>A0A135YWU2_9FIRM</name>
<dbReference type="Proteomes" id="UP000070326">
    <property type="component" value="Unassembled WGS sequence"/>
</dbReference>
<dbReference type="PATRIC" id="fig|1261.5.peg.480"/>
<protein>
    <submittedName>
        <fullName evidence="1">Uncharacterized protein</fullName>
    </submittedName>
</protein>
<evidence type="ECO:0000313" key="2">
    <source>
        <dbReference type="Proteomes" id="UP000070326"/>
    </source>
</evidence>
<proteinExistence type="predicted"/>
<dbReference type="EMBL" id="LSQZ01000016">
    <property type="protein sequence ID" value="KXI13875.1"/>
    <property type="molecule type" value="Genomic_DNA"/>
</dbReference>
<comment type="caution">
    <text evidence="1">The sequence shown here is derived from an EMBL/GenBank/DDBJ whole genome shotgun (WGS) entry which is preliminary data.</text>
</comment>
<organism evidence="1 2">
    <name type="scientific">Peptostreptococcus anaerobius</name>
    <dbReference type="NCBI Taxonomy" id="1261"/>
    <lineage>
        <taxon>Bacteria</taxon>
        <taxon>Bacillati</taxon>
        <taxon>Bacillota</taxon>
        <taxon>Clostridia</taxon>
        <taxon>Peptostreptococcales</taxon>
        <taxon>Peptostreptococcaceae</taxon>
        <taxon>Peptostreptococcus</taxon>
    </lineage>
</organism>
<reference evidence="1 2" key="1">
    <citation type="submission" date="2016-02" db="EMBL/GenBank/DDBJ databases">
        <authorList>
            <person name="Wen L."/>
            <person name="He K."/>
            <person name="Yang H."/>
        </authorList>
    </citation>
    <scope>NUCLEOTIDE SEQUENCE [LARGE SCALE GENOMIC DNA]</scope>
    <source>
        <strain evidence="1 2">MJR8628A</strain>
    </source>
</reference>
<evidence type="ECO:0000313" key="1">
    <source>
        <dbReference type="EMBL" id="KXI13875.1"/>
    </source>
</evidence>
<sequence length="96" mass="10933">MKKMSLCVISGMVLSLPMTVQTFGAELSGEVEANYRAMGMTEAEIMSVKNELSDVDDPNYITNTEKEFYIRMGIKPEDIYPPEMIDSGYVYRIYIQ</sequence>
<dbReference type="RefSeq" id="WP_061101664.1">
    <property type="nucleotide sequence ID" value="NZ_JBDGDC010000044.1"/>
</dbReference>